<feature type="region of interest" description="Disordered" evidence="1">
    <location>
        <begin position="20"/>
        <end position="53"/>
    </location>
</feature>
<dbReference type="EMBL" id="CADEAL010000049">
    <property type="protein sequence ID" value="CAB1413315.1"/>
    <property type="molecule type" value="Genomic_DNA"/>
</dbReference>
<dbReference type="Proteomes" id="UP001153269">
    <property type="component" value="Unassembled WGS sequence"/>
</dbReference>
<accession>A0A9N7THZ6</accession>
<proteinExistence type="predicted"/>
<feature type="region of interest" description="Disordered" evidence="1">
    <location>
        <begin position="136"/>
        <end position="169"/>
    </location>
</feature>
<dbReference type="AlphaFoldDB" id="A0A9N7THZ6"/>
<feature type="compositionally biased region" description="Basic and acidic residues" evidence="1">
    <location>
        <begin position="136"/>
        <end position="152"/>
    </location>
</feature>
<reference evidence="2" key="1">
    <citation type="submission" date="2020-03" db="EMBL/GenBank/DDBJ databases">
        <authorList>
            <person name="Weist P."/>
        </authorList>
    </citation>
    <scope>NUCLEOTIDE SEQUENCE</scope>
</reference>
<feature type="compositionally biased region" description="Basic residues" evidence="1">
    <location>
        <begin position="153"/>
        <end position="163"/>
    </location>
</feature>
<evidence type="ECO:0000313" key="2">
    <source>
        <dbReference type="EMBL" id="CAB1413315.1"/>
    </source>
</evidence>
<evidence type="ECO:0000256" key="1">
    <source>
        <dbReference type="SAM" id="MobiDB-lite"/>
    </source>
</evidence>
<gene>
    <name evidence="2" type="ORF">PLEPLA_LOCUS1015</name>
</gene>
<feature type="compositionally biased region" description="Basic and acidic residues" evidence="1">
    <location>
        <begin position="20"/>
        <end position="43"/>
    </location>
</feature>
<sequence>MGAWRTGRCRGLDRLRTHPHYPLHEFGSESRGERKRDPEEHQRVGGGSPLPPVHGFNPALISGLLYFLVHFDFKWNSAGIFDSVQTRPEVTELEELQPPAERGGGAPAPARGLHPPCGLQPQALLTRRAVQRRAGCREEDGMRSVFQDDREAAKKKRGRKTPPHHSLNQGTCSWLHFKLRLESNLDMKKKLIPLS</sequence>
<protein>
    <submittedName>
        <fullName evidence="2">Uncharacterized protein</fullName>
    </submittedName>
</protein>
<comment type="caution">
    <text evidence="2">The sequence shown here is derived from an EMBL/GenBank/DDBJ whole genome shotgun (WGS) entry which is preliminary data.</text>
</comment>
<evidence type="ECO:0000313" key="3">
    <source>
        <dbReference type="Proteomes" id="UP001153269"/>
    </source>
</evidence>
<keyword evidence="3" id="KW-1185">Reference proteome</keyword>
<organism evidence="2 3">
    <name type="scientific">Pleuronectes platessa</name>
    <name type="common">European plaice</name>
    <dbReference type="NCBI Taxonomy" id="8262"/>
    <lineage>
        <taxon>Eukaryota</taxon>
        <taxon>Metazoa</taxon>
        <taxon>Chordata</taxon>
        <taxon>Craniata</taxon>
        <taxon>Vertebrata</taxon>
        <taxon>Euteleostomi</taxon>
        <taxon>Actinopterygii</taxon>
        <taxon>Neopterygii</taxon>
        <taxon>Teleostei</taxon>
        <taxon>Neoteleostei</taxon>
        <taxon>Acanthomorphata</taxon>
        <taxon>Carangaria</taxon>
        <taxon>Pleuronectiformes</taxon>
        <taxon>Pleuronectoidei</taxon>
        <taxon>Pleuronectidae</taxon>
        <taxon>Pleuronectes</taxon>
    </lineage>
</organism>
<name>A0A9N7THZ6_PLEPL</name>